<gene>
    <name evidence="1" type="ORF">SAMN02745152_02094</name>
</gene>
<dbReference type="OrthoDB" id="360162at2"/>
<proteinExistence type="predicted"/>
<keyword evidence="2" id="KW-1185">Reference proteome</keyword>
<dbReference type="Proteomes" id="UP000190395">
    <property type="component" value="Unassembled WGS sequence"/>
</dbReference>
<name>A0A1T4QS99_9SPIR</name>
<dbReference type="STRING" id="225004.SAMN02745152_02094"/>
<evidence type="ECO:0000313" key="1">
    <source>
        <dbReference type="EMBL" id="SKA06663.1"/>
    </source>
</evidence>
<protein>
    <submittedName>
        <fullName evidence="1">Uncharacterized protein</fullName>
    </submittedName>
</protein>
<evidence type="ECO:0000313" key="2">
    <source>
        <dbReference type="Proteomes" id="UP000190395"/>
    </source>
</evidence>
<dbReference type="GeneID" id="303368306"/>
<dbReference type="EMBL" id="FUXC01000017">
    <property type="protein sequence ID" value="SKA06663.1"/>
    <property type="molecule type" value="Genomic_DNA"/>
</dbReference>
<accession>A0A1T4QS99</accession>
<reference evidence="1 2" key="1">
    <citation type="submission" date="2017-02" db="EMBL/GenBank/DDBJ databases">
        <authorList>
            <person name="Peterson S.W."/>
        </authorList>
    </citation>
    <scope>NUCLEOTIDE SEQUENCE [LARGE SCALE GENOMIC DNA]</scope>
    <source>
        <strain evidence="1 2">ATCC BAA-909</strain>
    </source>
</reference>
<dbReference type="RefSeq" id="WP_078931826.1">
    <property type="nucleotide sequence ID" value="NZ_FUXC01000017.1"/>
</dbReference>
<sequence>MKENQIIFTRNQNYKDFEKLLFCMKAMGGKQNVLFTRYMHIENTRTGSRIVCTDGKRLHAANINARIPAGNYQPEIKDNSIVFQNPSDIVFPSWKCIVPENVKLKGTLNLKTLGNGTKSERDEKFSSAYCSFLFDTGFNVNIGFLKDLSNAEWKIFTQNGKRKLVMLENSEDKNQFAVFVPLAA</sequence>
<dbReference type="AlphaFoldDB" id="A0A1T4QS99"/>
<organism evidence="1 2">
    <name type="scientific">Treponema berlinense</name>
    <dbReference type="NCBI Taxonomy" id="225004"/>
    <lineage>
        <taxon>Bacteria</taxon>
        <taxon>Pseudomonadati</taxon>
        <taxon>Spirochaetota</taxon>
        <taxon>Spirochaetia</taxon>
        <taxon>Spirochaetales</taxon>
        <taxon>Treponemataceae</taxon>
        <taxon>Treponema</taxon>
    </lineage>
</organism>